<reference evidence="2" key="2">
    <citation type="submission" date="2015-01" db="EMBL/GenBank/DDBJ databases">
        <title>Evolutionary Origins and Diversification of the Mycorrhizal Mutualists.</title>
        <authorList>
            <consortium name="DOE Joint Genome Institute"/>
            <consortium name="Mycorrhizal Genomics Consortium"/>
            <person name="Kohler A."/>
            <person name="Kuo A."/>
            <person name="Nagy L.G."/>
            <person name="Floudas D."/>
            <person name="Copeland A."/>
            <person name="Barry K.W."/>
            <person name="Cichocki N."/>
            <person name="Veneault-Fourrey C."/>
            <person name="LaButti K."/>
            <person name="Lindquist E.A."/>
            <person name="Lipzen A."/>
            <person name="Lundell T."/>
            <person name="Morin E."/>
            <person name="Murat C."/>
            <person name="Riley R."/>
            <person name="Ohm R."/>
            <person name="Sun H."/>
            <person name="Tunlid A."/>
            <person name="Henrissat B."/>
            <person name="Grigoriev I.V."/>
            <person name="Hibbett D.S."/>
            <person name="Martin F."/>
        </authorList>
    </citation>
    <scope>NUCLEOTIDE SEQUENCE [LARGE SCALE GENOMIC DNA]</scope>
    <source>
        <strain evidence="2">Ve08.2h10</strain>
    </source>
</reference>
<protein>
    <submittedName>
        <fullName evidence="1">Uncharacterized protein</fullName>
    </submittedName>
</protein>
<dbReference type="AlphaFoldDB" id="A0A0D0DWC5"/>
<evidence type="ECO:0000313" key="1">
    <source>
        <dbReference type="EMBL" id="KIK99613.1"/>
    </source>
</evidence>
<dbReference type="EMBL" id="KN824854">
    <property type="protein sequence ID" value="KIK99613.1"/>
    <property type="molecule type" value="Genomic_DNA"/>
</dbReference>
<dbReference type="HOGENOM" id="CLU_2237725_0_0_1"/>
<dbReference type="Proteomes" id="UP000054538">
    <property type="component" value="Unassembled WGS sequence"/>
</dbReference>
<gene>
    <name evidence="1" type="ORF">PAXRUDRAFT_131708</name>
</gene>
<keyword evidence="2" id="KW-1185">Reference proteome</keyword>
<proteinExistence type="predicted"/>
<reference evidence="1 2" key="1">
    <citation type="submission" date="2014-04" db="EMBL/GenBank/DDBJ databases">
        <authorList>
            <consortium name="DOE Joint Genome Institute"/>
            <person name="Kuo A."/>
            <person name="Kohler A."/>
            <person name="Jargeat P."/>
            <person name="Nagy L.G."/>
            <person name="Floudas D."/>
            <person name="Copeland A."/>
            <person name="Barry K.W."/>
            <person name="Cichocki N."/>
            <person name="Veneault-Fourrey C."/>
            <person name="LaButti K."/>
            <person name="Lindquist E.A."/>
            <person name="Lipzen A."/>
            <person name="Lundell T."/>
            <person name="Morin E."/>
            <person name="Murat C."/>
            <person name="Sun H."/>
            <person name="Tunlid A."/>
            <person name="Henrissat B."/>
            <person name="Grigoriev I.V."/>
            <person name="Hibbett D.S."/>
            <person name="Martin F."/>
            <person name="Nordberg H.P."/>
            <person name="Cantor M.N."/>
            <person name="Hua S.X."/>
        </authorList>
    </citation>
    <scope>NUCLEOTIDE SEQUENCE [LARGE SCALE GENOMIC DNA]</scope>
    <source>
        <strain evidence="1 2">Ve08.2h10</strain>
    </source>
</reference>
<accession>A0A0D0DWC5</accession>
<dbReference type="OrthoDB" id="2708321at2759"/>
<sequence>NHNAIEEIPLMGGLADLPENDYYMGGVGNGQGLQRRKVIRQKKHVDALEALECDEPQVDNNNNKVIDAGPSLWVDRFSDADSEEEAEDVDEMI</sequence>
<evidence type="ECO:0000313" key="2">
    <source>
        <dbReference type="Proteomes" id="UP000054538"/>
    </source>
</evidence>
<feature type="non-terminal residue" evidence="1">
    <location>
        <position position="93"/>
    </location>
</feature>
<name>A0A0D0DWC5_9AGAM</name>
<dbReference type="InParanoid" id="A0A0D0DWC5"/>
<organism evidence="1 2">
    <name type="scientific">Paxillus rubicundulus Ve08.2h10</name>
    <dbReference type="NCBI Taxonomy" id="930991"/>
    <lineage>
        <taxon>Eukaryota</taxon>
        <taxon>Fungi</taxon>
        <taxon>Dikarya</taxon>
        <taxon>Basidiomycota</taxon>
        <taxon>Agaricomycotina</taxon>
        <taxon>Agaricomycetes</taxon>
        <taxon>Agaricomycetidae</taxon>
        <taxon>Boletales</taxon>
        <taxon>Paxilineae</taxon>
        <taxon>Paxillaceae</taxon>
        <taxon>Paxillus</taxon>
    </lineage>
</organism>